<comment type="caution">
    <text evidence="2">The sequence shown here is derived from an EMBL/GenBank/DDBJ whole genome shotgun (WGS) entry which is preliminary data.</text>
</comment>
<accession>G1X035</accession>
<feature type="region of interest" description="Disordered" evidence="1">
    <location>
        <begin position="829"/>
        <end position="850"/>
    </location>
</feature>
<evidence type="ECO:0000256" key="1">
    <source>
        <dbReference type="SAM" id="MobiDB-lite"/>
    </source>
</evidence>
<organism evidence="2 3">
    <name type="scientific">Arthrobotrys oligospora (strain ATCC 24927 / CBS 115.81 / DSM 1491)</name>
    <name type="common">Nematode-trapping fungus</name>
    <name type="synonym">Didymozoophaga oligospora</name>
    <dbReference type="NCBI Taxonomy" id="756982"/>
    <lineage>
        <taxon>Eukaryota</taxon>
        <taxon>Fungi</taxon>
        <taxon>Dikarya</taxon>
        <taxon>Ascomycota</taxon>
        <taxon>Pezizomycotina</taxon>
        <taxon>Orbiliomycetes</taxon>
        <taxon>Orbiliales</taxon>
        <taxon>Orbiliaceae</taxon>
        <taxon>Orbilia</taxon>
        <taxon>Orbilia oligospora</taxon>
    </lineage>
</organism>
<feature type="region of interest" description="Disordered" evidence="1">
    <location>
        <begin position="52"/>
        <end position="119"/>
    </location>
</feature>
<dbReference type="AlphaFoldDB" id="G1X035"/>
<feature type="compositionally biased region" description="Low complexity" evidence="1">
    <location>
        <begin position="668"/>
        <end position="696"/>
    </location>
</feature>
<feature type="region of interest" description="Disordered" evidence="1">
    <location>
        <begin position="386"/>
        <end position="459"/>
    </location>
</feature>
<gene>
    <name evidence="2" type="ORF">AOL_s00006g236</name>
</gene>
<feature type="region of interest" description="Disordered" evidence="1">
    <location>
        <begin position="1009"/>
        <end position="1086"/>
    </location>
</feature>
<feature type="compositionally biased region" description="Polar residues" evidence="1">
    <location>
        <begin position="444"/>
        <end position="458"/>
    </location>
</feature>
<feature type="compositionally biased region" description="Polar residues" evidence="1">
    <location>
        <begin position="879"/>
        <end position="892"/>
    </location>
</feature>
<feature type="compositionally biased region" description="Basic residues" evidence="1">
    <location>
        <begin position="1"/>
        <end position="13"/>
    </location>
</feature>
<feature type="region of interest" description="Disordered" evidence="1">
    <location>
        <begin position="588"/>
        <end position="621"/>
    </location>
</feature>
<feature type="compositionally biased region" description="Basic and acidic residues" evidence="1">
    <location>
        <begin position="140"/>
        <end position="153"/>
    </location>
</feature>
<dbReference type="RefSeq" id="XP_011117847.1">
    <property type="nucleotide sequence ID" value="XM_011119545.1"/>
</dbReference>
<evidence type="ECO:0000313" key="2">
    <source>
        <dbReference type="EMBL" id="EGX53370.1"/>
    </source>
</evidence>
<feature type="compositionally biased region" description="Polar residues" evidence="1">
    <location>
        <begin position="756"/>
        <end position="766"/>
    </location>
</feature>
<reference evidence="2 3" key="1">
    <citation type="journal article" date="2011" name="PLoS Pathog.">
        <title>Genomic and proteomic analyses of the fungus Arthrobotrys oligospora provide insights into nematode-trap formation.</title>
        <authorList>
            <person name="Yang J."/>
            <person name="Wang L."/>
            <person name="Ji X."/>
            <person name="Feng Y."/>
            <person name="Li X."/>
            <person name="Zou C."/>
            <person name="Xu J."/>
            <person name="Ren Y."/>
            <person name="Mi Q."/>
            <person name="Wu J."/>
            <person name="Liu S."/>
            <person name="Liu Y."/>
            <person name="Huang X."/>
            <person name="Wang H."/>
            <person name="Niu X."/>
            <person name="Li J."/>
            <person name="Liang L."/>
            <person name="Luo Y."/>
            <person name="Ji K."/>
            <person name="Zhou W."/>
            <person name="Yu Z."/>
            <person name="Li G."/>
            <person name="Liu Y."/>
            <person name="Li L."/>
            <person name="Qiao M."/>
            <person name="Feng L."/>
            <person name="Zhang K.-Q."/>
        </authorList>
    </citation>
    <scope>NUCLEOTIDE SEQUENCE [LARGE SCALE GENOMIC DNA]</scope>
    <source>
        <strain evidence="3">ATCC 24927 / CBS 115.81 / DSM 1491</strain>
    </source>
</reference>
<dbReference type="EMBL" id="ADOT01000012">
    <property type="protein sequence ID" value="EGX53370.1"/>
    <property type="molecule type" value="Genomic_DNA"/>
</dbReference>
<feature type="compositionally biased region" description="Low complexity" evidence="1">
    <location>
        <begin position="767"/>
        <end position="785"/>
    </location>
</feature>
<feature type="region of interest" description="Disordered" evidence="1">
    <location>
        <begin position="249"/>
        <end position="309"/>
    </location>
</feature>
<name>G1X035_ARTOA</name>
<dbReference type="HOGENOM" id="CLU_285285_0_0_1"/>
<feature type="region of interest" description="Disordered" evidence="1">
    <location>
        <begin position="636"/>
        <end position="790"/>
    </location>
</feature>
<sequence length="1086" mass="122777">MPKSSQSRKKRKTGGNSRTRREQNTTDELLLASDHEAEQIVNECIDLLAAADENPIELETPQDNEPPIQEGVPSTGGEQELAPSNELESQLTGEPEGIAANEPEGGTIGGPEAEFTIDDPEQGMFVEINTEFRAYINEFERGTIDPDGREWEPKTTLGEPERQPFNALQSEFSEYIEPWRLTVNEPEPKPADELEPRAIDESKPAAADGSVAQYIYELDPIVDFELPSEQDRENFQKINITPFDEWESNFVRKQAERRKEERADGSSGREPDHNSAPADPVDAGSLVDSYNVPGQQSSPQICAPVPQAPQLPSFFDPPLFSSPPHSSLWEPANFFPPLEPHLSATTLESHPPTEAAREGISDDDIFSQFGIFPGPDGLLAVMGRTDSPKRARGSRSCSPSTAITFSNSETGMGASEGATSNVVDDPGSRPVTADNVVPNESRAPRNNQQSDPDYSPTNRFIIRPYRPYRYRPRYVDASTQTDPIMSVLDELVPENPWDRLGRLPEGSPRKLAPLLYPLGRGDPAYHLLVHGNSMGYEPREILEPLYSERPPSILEPPIPDPLFRMPYRMQPIVDLKWTQNNTQSVLGRKYNNWAGPGHRLGGGDEPQPRPQPQQSQERIVESPRPTLVPLAELLGQHQAPVHPLERDQNPGHRLGRNHNPEQLEQNKNQGQQLEYNQNQGQQLGHNQNQEQQLRRNQYSEQQLSHNQNQGHQLPHNQNQGQQLRQNQYPEHVQQLGPHQYPGQQPGGSQYPEQRPGYNQYSEQQPAYNQYPEQQPGYNQYPGQQPAGHSQYREQRLGYNQYPEQQPGYSQYPGQQPEYIQYSGQRLGHNQYPEQQQGHGQYPGEQPGYNQYLGQQLRDNQYPRQQLEYNQYLEQQLGYSQYPGQQPGHSQYPGQRPDHTQYPEQQPGSWNYTPREHQMENIRQVDTKTDQAENEIIELSGPSGIPRSRGQVDSDGRPIVNPVGHACKSISDELVRQHKEIHEDCSIDREYLHLVQRQVRLQQEVEENVARLERERSGGSGEGEPSERGSPSAQNSRDSAQDSIQQTEDSLQRTQDSTQGTSTSVGRWSGVIRKRKRNSPGWEEDDE</sequence>
<feature type="compositionally biased region" description="Polar residues" evidence="1">
    <location>
        <begin position="698"/>
        <end position="715"/>
    </location>
</feature>
<feature type="compositionally biased region" description="Low complexity" evidence="1">
    <location>
        <begin position="716"/>
        <end position="753"/>
    </location>
</feature>
<feature type="region of interest" description="Disordered" evidence="1">
    <location>
        <begin position="1"/>
        <end position="34"/>
    </location>
</feature>
<dbReference type="GeneID" id="22888749"/>
<feature type="compositionally biased region" description="Basic and acidic residues" evidence="1">
    <location>
        <begin position="186"/>
        <end position="203"/>
    </location>
</feature>
<feature type="compositionally biased region" description="Polar residues" evidence="1">
    <location>
        <begin position="395"/>
        <end position="410"/>
    </location>
</feature>
<feature type="region of interest" description="Disordered" evidence="1">
    <location>
        <begin position="140"/>
        <end position="165"/>
    </location>
</feature>
<dbReference type="OrthoDB" id="10369692at2759"/>
<feature type="compositionally biased region" description="Basic and acidic residues" evidence="1">
    <location>
        <begin position="253"/>
        <end position="273"/>
    </location>
</feature>
<feature type="region of interest" description="Disordered" evidence="1">
    <location>
        <begin position="184"/>
        <end position="205"/>
    </location>
</feature>
<dbReference type="Proteomes" id="UP000008784">
    <property type="component" value="Unassembled WGS sequence"/>
</dbReference>
<feature type="compositionally biased region" description="Polar residues" evidence="1">
    <location>
        <begin position="1032"/>
        <end position="1065"/>
    </location>
</feature>
<evidence type="ECO:0000313" key="3">
    <source>
        <dbReference type="Proteomes" id="UP000008784"/>
    </source>
</evidence>
<proteinExistence type="predicted"/>
<keyword evidence="3" id="KW-1185">Reference proteome</keyword>
<dbReference type="eggNOG" id="ENOG502RZQJ">
    <property type="taxonomic scope" value="Eukaryota"/>
</dbReference>
<protein>
    <submittedName>
        <fullName evidence="2">Uncharacterized protein</fullName>
    </submittedName>
</protein>
<dbReference type="InParanoid" id="G1X035"/>
<feature type="region of interest" description="Disordered" evidence="1">
    <location>
        <begin position="879"/>
        <end position="908"/>
    </location>
</feature>